<evidence type="ECO:0000256" key="7">
    <source>
        <dbReference type="ARBA" id="ARBA00023265"/>
    </source>
</evidence>
<sequence>MAGGGTHGSRELDQTPTWAVSFVCSVIVIISIILEKTLHKIRESLSRRRKFALVEALEKIKSELMILGFISLLLTFGQNYITRICIPVRIANTMLPCAHLKRHFHEKDKDHHHRRLLWYEHRILAADSPTRSCKRGHIPIISVNGLHQLHIFIFFLAIFHVFYSAITMMLGRMKIREWKEWEREIANNTNESIDSAQFRLTHEDSFVKGHTSPWTKHPVLFYIACFFRHMLWSVRRADYLTLRNGFISVHLAPGTKFNFQKYIKRSLEDDFKVIVGIPPLLWTAAVVYLLVNVNGSQAMFWLSVMPLVIILAVGTKLQSIITRMAIEIQERHAVVQGIPLVQVSDEHFWFNWPELVLHLIHLTLFQNAFEITYFIWITYEFGLYSCFHSFFLLAVIRICIGIGVQFLCSYITLPLYALVTQMGSHMKAAIFDEQTSRALMNWHKKAKKKKEGSQGRARKLGGSRENSPEKDSPAATEPTDETPPATGEDTSS</sequence>
<evidence type="ECO:0000256" key="2">
    <source>
        <dbReference type="ARBA" id="ARBA00006574"/>
    </source>
</evidence>
<evidence type="ECO:0000256" key="1">
    <source>
        <dbReference type="ARBA" id="ARBA00004141"/>
    </source>
</evidence>
<dbReference type="GO" id="GO:0016020">
    <property type="term" value="C:membrane"/>
    <property type="evidence" value="ECO:0007669"/>
    <property type="project" value="UniProtKB-SubCell"/>
</dbReference>
<comment type="domain">
    <text evidence="8">The C-terminus contains a calmodulin-binding domain, which binds calmodulin in a calcium-dependent fashion.</text>
</comment>
<dbReference type="InterPro" id="IPR004326">
    <property type="entry name" value="Mlo"/>
</dbReference>
<feature type="transmembrane region" description="Helical" evidence="10">
    <location>
        <begin position="18"/>
        <end position="39"/>
    </location>
</feature>
<keyword evidence="4 8" id="KW-0611">Plant defense</keyword>
<evidence type="ECO:0000256" key="4">
    <source>
        <dbReference type="ARBA" id="ARBA00022821"/>
    </source>
</evidence>
<name>A0A022RA25_ERYGU</name>
<dbReference type="Proteomes" id="UP000030748">
    <property type="component" value="Unassembled WGS sequence"/>
</dbReference>
<proteinExistence type="inferred from homology"/>
<evidence type="ECO:0000313" key="11">
    <source>
        <dbReference type="EMBL" id="EYU36583.1"/>
    </source>
</evidence>
<feature type="compositionally biased region" description="Basic residues" evidence="9">
    <location>
        <begin position="445"/>
        <end position="461"/>
    </location>
</feature>
<dbReference type="GO" id="GO:0006952">
    <property type="term" value="P:defense response"/>
    <property type="evidence" value="ECO:0007669"/>
    <property type="project" value="UniProtKB-KW"/>
</dbReference>
<keyword evidence="7 8" id="KW-0568">Pathogenesis-related protein</keyword>
<dbReference type="GO" id="GO:0005516">
    <property type="term" value="F:calmodulin binding"/>
    <property type="evidence" value="ECO:0007669"/>
    <property type="project" value="UniProtKB-KW"/>
</dbReference>
<dbReference type="PANTHER" id="PTHR31942:SF53">
    <property type="entry name" value="MLO-LIKE PROTEIN 5-RELATED"/>
    <property type="match status" value="1"/>
</dbReference>
<evidence type="ECO:0000256" key="10">
    <source>
        <dbReference type="SAM" id="Phobius"/>
    </source>
</evidence>
<feature type="transmembrane region" description="Helical" evidence="10">
    <location>
        <begin position="355"/>
        <end position="379"/>
    </location>
</feature>
<evidence type="ECO:0000256" key="3">
    <source>
        <dbReference type="ARBA" id="ARBA00022692"/>
    </source>
</evidence>
<dbReference type="eggNOG" id="ENOG502QPZ5">
    <property type="taxonomic scope" value="Eukaryota"/>
</dbReference>
<feature type="compositionally biased region" description="Low complexity" evidence="9">
    <location>
        <begin position="473"/>
        <end position="492"/>
    </location>
</feature>
<evidence type="ECO:0000256" key="8">
    <source>
        <dbReference type="RuleBase" id="RU280816"/>
    </source>
</evidence>
<evidence type="ECO:0000256" key="9">
    <source>
        <dbReference type="SAM" id="MobiDB-lite"/>
    </source>
</evidence>
<comment type="subcellular location">
    <subcellularLocation>
        <location evidence="1 8">Membrane</location>
        <topology evidence="1 8">Multi-pass membrane protein</topology>
    </subcellularLocation>
</comment>
<feature type="transmembrane region" description="Helical" evidence="10">
    <location>
        <begin position="271"/>
        <end position="291"/>
    </location>
</feature>
<feature type="transmembrane region" description="Helical" evidence="10">
    <location>
        <begin position="60"/>
        <end position="81"/>
    </location>
</feature>
<feature type="transmembrane region" description="Helical" evidence="10">
    <location>
        <begin position="391"/>
        <end position="419"/>
    </location>
</feature>
<gene>
    <name evidence="8" type="primary">MLO</name>
    <name evidence="11" type="ORF">MIMGU_mgv1a019580mg</name>
</gene>
<keyword evidence="12" id="KW-1185">Reference proteome</keyword>
<dbReference type="Pfam" id="PF03094">
    <property type="entry name" value="Mlo"/>
    <property type="match status" value="1"/>
</dbReference>
<dbReference type="PANTHER" id="PTHR31942">
    <property type="entry name" value="MLO-LIKE PROTEIN 1"/>
    <property type="match status" value="1"/>
</dbReference>
<evidence type="ECO:0000256" key="5">
    <source>
        <dbReference type="ARBA" id="ARBA00022989"/>
    </source>
</evidence>
<accession>A0A022RA25</accession>
<keyword evidence="3 8" id="KW-0812">Transmembrane</keyword>
<comment type="function">
    <text evidence="8">May be involved in modulation of pathogen defense and leaf cell death.</text>
</comment>
<organism evidence="11 12">
    <name type="scientific">Erythranthe guttata</name>
    <name type="common">Yellow monkey flower</name>
    <name type="synonym">Mimulus guttatus</name>
    <dbReference type="NCBI Taxonomy" id="4155"/>
    <lineage>
        <taxon>Eukaryota</taxon>
        <taxon>Viridiplantae</taxon>
        <taxon>Streptophyta</taxon>
        <taxon>Embryophyta</taxon>
        <taxon>Tracheophyta</taxon>
        <taxon>Spermatophyta</taxon>
        <taxon>Magnoliopsida</taxon>
        <taxon>eudicotyledons</taxon>
        <taxon>Gunneridae</taxon>
        <taxon>Pentapetalae</taxon>
        <taxon>asterids</taxon>
        <taxon>lamiids</taxon>
        <taxon>Lamiales</taxon>
        <taxon>Phrymaceae</taxon>
        <taxon>Erythranthe</taxon>
    </lineage>
</organism>
<dbReference type="PhylomeDB" id="A0A022RA25"/>
<evidence type="ECO:0000313" key="12">
    <source>
        <dbReference type="Proteomes" id="UP000030748"/>
    </source>
</evidence>
<dbReference type="AlphaFoldDB" id="A0A022RA25"/>
<feature type="transmembrane region" description="Helical" evidence="10">
    <location>
        <begin position="149"/>
        <end position="170"/>
    </location>
</feature>
<dbReference type="EMBL" id="KI630592">
    <property type="protein sequence ID" value="EYU36583.1"/>
    <property type="molecule type" value="Genomic_DNA"/>
</dbReference>
<comment type="similarity">
    <text evidence="2 8">Belongs to the MLO family.</text>
</comment>
<protein>
    <recommendedName>
        <fullName evidence="8">MLO-like protein</fullName>
    </recommendedName>
</protein>
<keyword evidence="8" id="KW-0112">Calmodulin-binding</keyword>
<feature type="region of interest" description="Disordered" evidence="9">
    <location>
        <begin position="445"/>
        <end position="492"/>
    </location>
</feature>
<evidence type="ECO:0000256" key="6">
    <source>
        <dbReference type="ARBA" id="ARBA00023136"/>
    </source>
</evidence>
<reference evidence="11 12" key="1">
    <citation type="journal article" date="2013" name="Proc. Natl. Acad. Sci. U.S.A.">
        <title>Fine-scale variation in meiotic recombination in Mimulus inferred from population shotgun sequencing.</title>
        <authorList>
            <person name="Hellsten U."/>
            <person name="Wright K.M."/>
            <person name="Jenkins J."/>
            <person name="Shu S."/>
            <person name="Yuan Y."/>
            <person name="Wessler S.R."/>
            <person name="Schmutz J."/>
            <person name="Willis J.H."/>
            <person name="Rokhsar D.S."/>
        </authorList>
    </citation>
    <scope>NUCLEOTIDE SEQUENCE [LARGE SCALE GENOMIC DNA]</scope>
    <source>
        <strain evidence="12">cv. DUN x IM62</strain>
    </source>
</reference>
<dbReference type="STRING" id="4155.A0A022RA25"/>
<feature type="transmembrane region" description="Helical" evidence="10">
    <location>
        <begin position="297"/>
        <end position="314"/>
    </location>
</feature>
<keyword evidence="5 8" id="KW-1133">Transmembrane helix</keyword>
<keyword evidence="6 8" id="KW-0472">Membrane</keyword>